<sequence>MDIIDLYSNQEDGGTSGRSRWYRFLSFLGFHPHRSRKPYLSFKDIVTPYPLRRITVYSSYHDFKSQTIRESKYSRIIQLSDRRSTLRRSRVPEMGSRGSWDHQETIGSYGSSIHIEEAVPVRALSSDAVRPLMSVSSMTGLIPSVEQRSQEQPVARDPNSGSDSSPFVSAKSKISKESPASDNRSTYGASSSVMFHENVESEDDTAEVIKLYESIEPEPDRIILQDREPEPDRIALQEPIETTSLHSLPERIILKESVSLPQTPKPKSTFQGPATVPATPKTGHHRTPSTGQPVSSFATPKLNESSECFIDFEDDIEEEKLVPKDLGEKLIEPLRRLSASKKSRTSPMSSQPGSKRASTIFNTISSPMMKSSSTEWSERSGLRSPYRSQSEQLPVSPIKNRTKSEDLNFVPERPPRRPKAASISLTSPSLIEQHEPKHDYHYI</sequence>
<name>A0A9P8P1W7_9ASCO</name>
<feature type="compositionally biased region" description="Polar residues" evidence="1">
    <location>
        <begin position="288"/>
        <end position="300"/>
    </location>
</feature>
<feature type="region of interest" description="Disordered" evidence="1">
    <location>
        <begin position="257"/>
        <end position="300"/>
    </location>
</feature>
<comment type="caution">
    <text evidence="2">The sequence shown here is derived from an EMBL/GenBank/DDBJ whole genome shotgun (WGS) entry which is preliminary data.</text>
</comment>
<dbReference type="Proteomes" id="UP000769157">
    <property type="component" value="Unassembled WGS sequence"/>
</dbReference>
<dbReference type="RefSeq" id="XP_046059988.1">
    <property type="nucleotide sequence ID" value="XM_046206198.1"/>
</dbReference>
<dbReference type="EMBL" id="JAEUBE010000366">
    <property type="protein sequence ID" value="KAH3663652.1"/>
    <property type="molecule type" value="Genomic_DNA"/>
</dbReference>
<accession>A0A9P8P1W7</accession>
<dbReference type="AlphaFoldDB" id="A0A9P8P1W7"/>
<keyword evidence="3" id="KW-1185">Reference proteome</keyword>
<reference evidence="2" key="1">
    <citation type="journal article" date="2021" name="Open Biol.">
        <title>Shared evolutionary footprints suggest mitochondrial oxidative damage underlies multiple complex I losses in fungi.</title>
        <authorList>
            <person name="Schikora-Tamarit M.A."/>
            <person name="Marcet-Houben M."/>
            <person name="Nosek J."/>
            <person name="Gabaldon T."/>
        </authorList>
    </citation>
    <scope>NUCLEOTIDE SEQUENCE</scope>
    <source>
        <strain evidence="2">CBS6075</strain>
    </source>
</reference>
<dbReference type="OrthoDB" id="3995412at2759"/>
<dbReference type="GeneID" id="70237017"/>
<gene>
    <name evidence="2" type="ORF">OGAPHI_005053</name>
</gene>
<evidence type="ECO:0000313" key="3">
    <source>
        <dbReference type="Proteomes" id="UP000769157"/>
    </source>
</evidence>
<feature type="region of interest" description="Disordered" evidence="1">
    <location>
        <begin position="333"/>
        <end position="443"/>
    </location>
</feature>
<feature type="compositionally biased region" description="Polar residues" evidence="1">
    <location>
        <begin position="178"/>
        <end position="189"/>
    </location>
</feature>
<proteinExistence type="predicted"/>
<evidence type="ECO:0000256" key="1">
    <source>
        <dbReference type="SAM" id="MobiDB-lite"/>
    </source>
</evidence>
<feature type="compositionally biased region" description="Polar residues" evidence="1">
    <location>
        <begin position="345"/>
        <end position="375"/>
    </location>
</feature>
<feature type="compositionally biased region" description="Polar residues" evidence="1">
    <location>
        <begin position="259"/>
        <end position="272"/>
    </location>
</feature>
<feature type="compositionally biased region" description="Basic and acidic residues" evidence="1">
    <location>
        <begin position="432"/>
        <end position="443"/>
    </location>
</feature>
<organism evidence="2 3">
    <name type="scientific">Ogataea philodendri</name>
    <dbReference type="NCBI Taxonomy" id="1378263"/>
    <lineage>
        <taxon>Eukaryota</taxon>
        <taxon>Fungi</taxon>
        <taxon>Dikarya</taxon>
        <taxon>Ascomycota</taxon>
        <taxon>Saccharomycotina</taxon>
        <taxon>Pichiomycetes</taxon>
        <taxon>Pichiales</taxon>
        <taxon>Pichiaceae</taxon>
        <taxon>Ogataea</taxon>
    </lineage>
</organism>
<reference evidence="2" key="2">
    <citation type="submission" date="2021-01" db="EMBL/GenBank/DDBJ databases">
        <authorList>
            <person name="Schikora-Tamarit M.A."/>
        </authorList>
    </citation>
    <scope>NUCLEOTIDE SEQUENCE</scope>
    <source>
        <strain evidence="2">CBS6075</strain>
    </source>
</reference>
<evidence type="ECO:0000313" key="2">
    <source>
        <dbReference type="EMBL" id="KAH3663652.1"/>
    </source>
</evidence>
<feature type="region of interest" description="Disordered" evidence="1">
    <location>
        <begin position="141"/>
        <end position="189"/>
    </location>
</feature>
<protein>
    <submittedName>
        <fullName evidence="2">Uncharacterized protein</fullName>
    </submittedName>
</protein>